<keyword evidence="2" id="KW-1185">Reference proteome</keyword>
<protein>
    <submittedName>
        <fullName evidence="1">Uncharacterized protein</fullName>
    </submittedName>
</protein>
<name>A0ACB8RC01_9AGAM</name>
<comment type="caution">
    <text evidence="1">The sequence shown here is derived from an EMBL/GenBank/DDBJ whole genome shotgun (WGS) entry which is preliminary data.</text>
</comment>
<reference evidence="1" key="2">
    <citation type="journal article" date="2022" name="New Phytol.">
        <title>Evolutionary transition to the ectomycorrhizal habit in the genomes of a hyperdiverse lineage of mushroom-forming fungi.</title>
        <authorList>
            <person name="Looney B."/>
            <person name="Miyauchi S."/>
            <person name="Morin E."/>
            <person name="Drula E."/>
            <person name="Courty P.E."/>
            <person name="Kohler A."/>
            <person name="Kuo A."/>
            <person name="LaButti K."/>
            <person name="Pangilinan J."/>
            <person name="Lipzen A."/>
            <person name="Riley R."/>
            <person name="Andreopoulos W."/>
            <person name="He G."/>
            <person name="Johnson J."/>
            <person name="Nolan M."/>
            <person name="Tritt A."/>
            <person name="Barry K.W."/>
            <person name="Grigoriev I.V."/>
            <person name="Nagy L.G."/>
            <person name="Hibbett D."/>
            <person name="Henrissat B."/>
            <person name="Matheny P.B."/>
            <person name="Labbe J."/>
            <person name="Martin F.M."/>
        </authorList>
    </citation>
    <scope>NUCLEOTIDE SEQUENCE</scope>
    <source>
        <strain evidence="1">FP105234-sp</strain>
    </source>
</reference>
<dbReference type="EMBL" id="MU276112">
    <property type="protein sequence ID" value="KAI0041620.1"/>
    <property type="molecule type" value="Genomic_DNA"/>
</dbReference>
<reference evidence="1" key="1">
    <citation type="submission" date="2021-02" db="EMBL/GenBank/DDBJ databases">
        <authorList>
            <consortium name="DOE Joint Genome Institute"/>
            <person name="Ahrendt S."/>
            <person name="Looney B.P."/>
            <person name="Miyauchi S."/>
            <person name="Morin E."/>
            <person name="Drula E."/>
            <person name="Courty P.E."/>
            <person name="Chicoki N."/>
            <person name="Fauchery L."/>
            <person name="Kohler A."/>
            <person name="Kuo A."/>
            <person name="Labutti K."/>
            <person name="Pangilinan J."/>
            <person name="Lipzen A."/>
            <person name="Riley R."/>
            <person name="Andreopoulos W."/>
            <person name="He G."/>
            <person name="Johnson J."/>
            <person name="Barry K.W."/>
            <person name="Grigoriev I.V."/>
            <person name="Nagy L."/>
            <person name="Hibbett D."/>
            <person name="Henrissat B."/>
            <person name="Matheny P.B."/>
            <person name="Labbe J."/>
            <person name="Martin F."/>
        </authorList>
    </citation>
    <scope>NUCLEOTIDE SEQUENCE</scope>
    <source>
        <strain evidence="1">FP105234-sp</strain>
    </source>
</reference>
<organism evidence="1 2">
    <name type="scientific">Auriscalpium vulgare</name>
    <dbReference type="NCBI Taxonomy" id="40419"/>
    <lineage>
        <taxon>Eukaryota</taxon>
        <taxon>Fungi</taxon>
        <taxon>Dikarya</taxon>
        <taxon>Basidiomycota</taxon>
        <taxon>Agaricomycotina</taxon>
        <taxon>Agaricomycetes</taxon>
        <taxon>Russulales</taxon>
        <taxon>Auriscalpiaceae</taxon>
        <taxon>Auriscalpium</taxon>
    </lineage>
</organism>
<evidence type="ECO:0000313" key="1">
    <source>
        <dbReference type="EMBL" id="KAI0041620.1"/>
    </source>
</evidence>
<sequence length="442" mass="48264">MSYEGSKTKAFDTLVKSFFTAVPADVDDVPDTDASDIPPRSPSRMGFRDTLPLRQRPMSKRVPVPVIEEVDIVDADDIDSDSSDEWSADSDTGDSNVIFYTPSTSYSNPSPRETTYSPIAADCPLVTPQPTATPPRPPSATIPHHGLSRSALQHQKWMWNARYDEWMQWQMEVDGAASAYGGIADTPSGRAASPPPPARRSATPEPEPRAPQTNENIFPRTGDLSALRDPHAATLDRAFCNYPLCTIQKVLLVFNMNQPACKETDNLPCHAEPADANADADTTDVGEVTGSNHFTAPNITDESNAPSTTDATPAKALPTSQSSSWQVRWQVLTDLVKTTDISAPTVTTSIGLPVVARSLETVTNESSACASFAHFFFAEEGDSEDSEVQCVSDEEEDYGEVLVNSRFAPRLERGVEVEVAREFLENEMQRVDCRSGARTLRF</sequence>
<proteinExistence type="predicted"/>
<dbReference type="Proteomes" id="UP000814033">
    <property type="component" value="Unassembled WGS sequence"/>
</dbReference>
<evidence type="ECO:0000313" key="2">
    <source>
        <dbReference type="Proteomes" id="UP000814033"/>
    </source>
</evidence>
<accession>A0ACB8RC01</accession>
<gene>
    <name evidence="1" type="ORF">FA95DRAFT_1598879</name>
</gene>